<evidence type="ECO:0000313" key="1">
    <source>
        <dbReference type="EMBL" id="WAR13311.1"/>
    </source>
</evidence>
<dbReference type="Proteomes" id="UP001164746">
    <property type="component" value="Chromosome 8"/>
</dbReference>
<sequence length="63" mass="7019">MIIIGKKCMFKFANENDHITTTKHVHKSAIKPVNNLEGVDLSLDLLILGKGLLQAVFGVKRLF</sequence>
<evidence type="ECO:0000313" key="2">
    <source>
        <dbReference type="Proteomes" id="UP001164746"/>
    </source>
</evidence>
<accession>A0ABY7EX73</accession>
<proteinExistence type="predicted"/>
<keyword evidence="2" id="KW-1185">Reference proteome</keyword>
<reference evidence="1" key="1">
    <citation type="submission" date="2022-11" db="EMBL/GenBank/DDBJ databases">
        <title>Centuries of genome instability and evolution in soft-shell clam transmissible cancer (bioRxiv).</title>
        <authorList>
            <person name="Hart S.F.M."/>
            <person name="Yonemitsu M.A."/>
            <person name="Giersch R.M."/>
            <person name="Beal B.F."/>
            <person name="Arriagada G."/>
            <person name="Davis B.W."/>
            <person name="Ostrander E.A."/>
            <person name="Goff S.P."/>
            <person name="Metzger M.J."/>
        </authorList>
    </citation>
    <scope>NUCLEOTIDE SEQUENCE</scope>
    <source>
        <strain evidence="1">MELC-2E11</strain>
        <tissue evidence="1">Siphon/mantle</tissue>
    </source>
</reference>
<organism evidence="1 2">
    <name type="scientific">Mya arenaria</name>
    <name type="common">Soft-shell clam</name>
    <dbReference type="NCBI Taxonomy" id="6604"/>
    <lineage>
        <taxon>Eukaryota</taxon>
        <taxon>Metazoa</taxon>
        <taxon>Spiralia</taxon>
        <taxon>Lophotrochozoa</taxon>
        <taxon>Mollusca</taxon>
        <taxon>Bivalvia</taxon>
        <taxon>Autobranchia</taxon>
        <taxon>Heteroconchia</taxon>
        <taxon>Euheterodonta</taxon>
        <taxon>Imparidentia</taxon>
        <taxon>Neoheterodontei</taxon>
        <taxon>Myida</taxon>
        <taxon>Myoidea</taxon>
        <taxon>Myidae</taxon>
        <taxon>Mya</taxon>
    </lineage>
</organism>
<protein>
    <submittedName>
        <fullName evidence="1">Uncharacterized protein</fullName>
    </submittedName>
</protein>
<dbReference type="EMBL" id="CP111019">
    <property type="protein sequence ID" value="WAR13311.1"/>
    <property type="molecule type" value="Genomic_DNA"/>
</dbReference>
<name>A0ABY7EX73_MYAAR</name>
<gene>
    <name evidence="1" type="ORF">MAR_027491</name>
</gene>